<name>A0A0F9Q4Y7_9ZZZZ</name>
<gene>
    <name evidence="1" type="ORF">LCGC14_0747350</name>
</gene>
<dbReference type="AlphaFoldDB" id="A0A0F9Q4Y7"/>
<sequence length="151" mass="17253">MAFQDFLLRARRPVSLVAFNGALPSNFKLIHKPESTWIELPGVNIDPVASLELAPGTLSSDIHYNLRVTDAWSGFAGLFITDPADPDFNDPVLNKSKLKRWFKNNGVERLDTAAEHPRSGRADMRGFRWTDGTEWLDIFIDEPVFRRRVWL</sequence>
<organism evidence="1">
    <name type="scientific">marine sediment metagenome</name>
    <dbReference type="NCBI Taxonomy" id="412755"/>
    <lineage>
        <taxon>unclassified sequences</taxon>
        <taxon>metagenomes</taxon>
        <taxon>ecological metagenomes</taxon>
    </lineage>
</organism>
<accession>A0A0F9Q4Y7</accession>
<evidence type="ECO:0000313" key="1">
    <source>
        <dbReference type="EMBL" id="KKN39045.1"/>
    </source>
</evidence>
<protein>
    <submittedName>
        <fullName evidence="1">Uncharacterized protein</fullName>
    </submittedName>
</protein>
<dbReference type="EMBL" id="LAZR01001786">
    <property type="protein sequence ID" value="KKN39045.1"/>
    <property type="molecule type" value="Genomic_DNA"/>
</dbReference>
<comment type="caution">
    <text evidence="1">The sequence shown here is derived from an EMBL/GenBank/DDBJ whole genome shotgun (WGS) entry which is preliminary data.</text>
</comment>
<proteinExistence type="predicted"/>
<reference evidence="1" key="1">
    <citation type="journal article" date="2015" name="Nature">
        <title>Complex archaea that bridge the gap between prokaryotes and eukaryotes.</title>
        <authorList>
            <person name="Spang A."/>
            <person name="Saw J.H."/>
            <person name="Jorgensen S.L."/>
            <person name="Zaremba-Niedzwiedzka K."/>
            <person name="Martijn J."/>
            <person name="Lind A.E."/>
            <person name="van Eijk R."/>
            <person name="Schleper C."/>
            <person name="Guy L."/>
            <person name="Ettema T.J."/>
        </authorList>
    </citation>
    <scope>NUCLEOTIDE SEQUENCE</scope>
</reference>